<evidence type="ECO:0000256" key="1">
    <source>
        <dbReference type="PROSITE-ProRule" id="PRU00042"/>
    </source>
</evidence>
<keyword evidence="5" id="KW-1185">Reference proteome</keyword>
<dbReference type="SUPFAM" id="SSF57903">
    <property type="entry name" value="FYVE/PHD zinc finger"/>
    <property type="match status" value="1"/>
</dbReference>
<proteinExistence type="predicted"/>
<keyword evidence="1" id="KW-0863">Zinc-finger</keyword>
<feature type="domain" description="C2H2-type" evidence="3">
    <location>
        <begin position="225"/>
        <end position="253"/>
    </location>
</feature>
<name>A0A0R3VTY9_TAEAS</name>
<feature type="compositionally biased region" description="Low complexity" evidence="2">
    <location>
        <begin position="780"/>
        <end position="797"/>
    </location>
</feature>
<reference evidence="4 5" key="2">
    <citation type="submission" date="2018-11" db="EMBL/GenBank/DDBJ databases">
        <authorList>
            <consortium name="Pathogen Informatics"/>
        </authorList>
    </citation>
    <scope>NUCLEOTIDE SEQUENCE [LARGE SCALE GENOMIC DNA]</scope>
</reference>
<feature type="region of interest" description="Disordered" evidence="2">
    <location>
        <begin position="1"/>
        <end position="23"/>
    </location>
</feature>
<feature type="compositionally biased region" description="Basic and acidic residues" evidence="2">
    <location>
        <begin position="101"/>
        <end position="115"/>
    </location>
</feature>
<evidence type="ECO:0000256" key="2">
    <source>
        <dbReference type="SAM" id="MobiDB-lite"/>
    </source>
</evidence>
<dbReference type="AlphaFoldDB" id="A0A0R3VTY9"/>
<dbReference type="PROSITE" id="PS00028">
    <property type="entry name" value="ZINC_FINGER_C2H2_1"/>
    <property type="match status" value="1"/>
</dbReference>
<dbReference type="InterPro" id="IPR013087">
    <property type="entry name" value="Znf_C2H2_type"/>
</dbReference>
<dbReference type="GO" id="GO:0008270">
    <property type="term" value="F:zinc ion binding"/>
    <property type="evidence" value="ECO:0007669"/>
    <property type="project" value="UniProtKB-KW"/>
</dbReference>
<dbReference type="WBParaSite" id="TASK_0000074001-mRNA-1">
    <property type="protein sequence ID" value="TASK_0000074001-mRNA-1"/>
    <property type="gene ID" value="TASK_0000074001"/>
</dbReference>
<feature type="region of interest" description="Disordered" evidence="2">
    <location>
        <begin position="247"/>
        <end position="278"/>
    </location>
</feature>
<gene>
    <name evidence="4" type="ORF">TASK_LOCUS741</name>
</gene>
<feature type="compositionally biased region" description="Low complexity" evidence="2">
    <location>
        <begin position="249"/>
        <end position="264"/>
    </location>
</feature>
<feature type="compositionally biased region" description="Polar residues" evidence="2">
    <location>
        <begin position="409"/>
        <end position="429"/>
    </location>
</feature>
<feature type="region of interest" description="Disordered" evidence="2">
    <location>
        <begin position="101"/>
        <end position="129"/>
    </location>
</feature>
<organism evidence="6">
    <name type="scientific">Taenia asiatica</name>
    <name type="common">Asian tapeworm</name>
    <dbReference type="NCBI Taxonomy" id="60517"/>
    <lineage>
        <taxon>Eukaryota</taxon>
        <taxon>Metazoa</taxon>
        <taxon>Spiralia</taxon>
        <taxon>Lophotrochozoa</taxon>
        <taxon>Platyhelminthes</taxon>
        <taxon>Cestoda</taxon>
        <taxon>Eucestoda</taxon>
        <taxon>Cyclophyllidea</taxon>
        <taxon>Taeniidae</taxon>
        <taxon>Taenia</taxon>
    </lineage>
</organism>
<sequence>MQSGSKSRRGIAHDADTQQQPASKPVYEIGSYVMARWRNNYEYLAEVLAYRQRCRDHLDYRIKFSWDGIVEWTPASSIRRAEQSEINYVLRFIRQHKQTESVKKELNEEHEKKPIADANDSSSDTPVAKGDMLYDRSIAQFHEACRKRRELKKQAVSGEFEKSKLEESLKLEDPTVSLPNKPAVIKPDPPGLSKRSSATVRKAPPKPTEVVDLAIPSQKIPPTTFQCPHCPRKLRRQSLLTAHLQNYHSTKSTSPPSTVESTPAPKKRKVEPEVESQSLPAVAQPERYVFCPTCKFSGSTTELVQNLIQCVVCRVWSHRACTLQGAAKSWICTFCHRAPSRSGLTDWPVETAETGEVTMSQPGDNPSLSQVMRETVSLITWLHHLNTLISTGRRTLCRIKGLSGGCGSGSTDAQSTAATSNPPKETSADSTTADLAMDFTFIPGPQTVTGEEHLSGEIELINSSIHGTHKTIWSIPKLFYTALESTDITRILANLANSSPEDLPDLMTAISDDLLNVPATTQQSQPPVQVQSGSPGQTVAPPPPPQSGAIFDTPTKALLASLDQVFYQGGSGGSNSKPLPPPTATTMYVVEADLQRPLSIDAASPFFTTPVKSLRSASTSVSDIEAAASLIGFAESSGRGEFGLSTASTTPSCGLLRFLPPCSFFLFKAFPLVAFPTIYRHWCAHTALQKPLFVYVDEAKSQRVSSDLDRLESDILIPLEDMISLIESRLDVIESQVAKMQGNQAAALPHSNTENRDGTDEDDAGDDDSASALSRTPAFSHSSLSPSSSRSLSSTSPQEGGAADAQSTGVIYPQPKFAPKRRTYQRSPF</sequence>
<dbReference type="PROSITE" id="PS50157">
    <property type="entry name" value="ZINC_FINGER_C2H2_2"/>
    <property type="match status" value="1"/>
</dbReference>
<dbReference type="Proteomes" id="UP000282613">
    <property type="component" value="Unassembled WGS sequence"/>
</dbReference>
<evidence type="ECO:0000259" key="3">
    <source>
        <dbReference type="PROSITE" id="PS50157"/>
    </source>
</evidence>
<feature type="region of interest" description="Disordered" evidence="2">
    <location>
        <begin position="521"/>
        <end position="551"/>
    </location>
</feature>
<dbReference type="CDD" id="cd15489">
    <property type="entry name" value="PHD_SF"/>
    <property type="match status" value="1"/>
</dbReference>
<keyword evidence="1" id="KW-0479">Metal-binding</keyword>
<feature type="compositionally biased region" description="Low complexity" evidence="2">
    <location>
        <begin position="522"/>
        <end position="537"/>
    </location>
</feature>
<feature type="region of interest" description="Disordered" evidence="2">
    <location>
        <begin position="743"/>
        <end position="829"/>
    </location>
</feature>
<dbReference type="EMBL" id="UYRS01000112">
    <property type="protein sequence ID" value="VDK21698.1"/>
    <property type="molecule type" value="Genomic_DNA"/>
</dbReference>
<protein>
    <submittedName>
        <fullName evidence="6">C2H2-type domain-containing protein</fullName>
    </submittedName>
</protein>
<feature type="region of interest" description="Disordered" evidence="2">
    <location>
        <begin position="406"/>
        <end position="429"/>
    </location>
</feature>
<evidence type="ECO:0000313" key="5">
    <source>
        <dbReference type="Proteomes" id="UP000282613"/>
    </source>
</evidence>
<dbReference type="OrthoDB" id="161570at2759"/>
<accession>A0A0R3VTY9</accession>
<keyword evidence="1" id="KW-0862">Zinc</keyword>
<dbReference type="STRING" id="60517.A0A0R3VTY9"/>
<evidence type="ECO:0000313" key="6">
    <source>
        <dbReference type="WBParaSite" id="TASK_0000074001-mRNA-1"/>
    </source>
</evidence>
<feature type="compositionally biased region" description="Basic residues" evidence="2">
    <location>
        <begin position="1"/>
        <end position="10"/>
    </location>
</feature>
<evidence type="ECO:0000313" key="4">
    <source>
        <dbReference type="EMBL" id="VDK21698.1"/>
    </source>
</evidence>
<dbReference type="InterPro" id="IPR011011">
    <property type="entry name" value="Znf_FYVE_PHD"/>
</dbReference>
<feature type="compositionally biased region" description="Acidic residues" evidence="2">
    <location>
        <begin position="759"/>
        <end position="769"/>
    </location>
</feature>
<feature type="compositionally biased region" description="Basic residues" evidence="2">
    <location>
        <begin position="818"/>
        <end position="829"/>
    </location>
</feature>
<reference evidence="6" key="1">
    <citation type="submission" date="2016-04" db="UniProtKB">
        <authorList>
            <consortium name="WormBaseParasite"/>
        </authorList>
    </citation>
    <scope>IDENTIFICATION</scope>
</reference>
<feature type="region of interest" description="Disordered" evidence="2">
    <location>
        <begin position="171"/>
        <end position="208"/>
    </location>
</feature>